<feature type="domain" description="EGF-like" evidence="2">
    <location>
        <begin position="132"/>
        <end position="163"/>
    </location>
</feature>
<dbReference type="OrthoDB" id="6630749at2759"/>
<evidence type="ECO:0000313" key="3">
    <source>
        <dbReference type="EMBL" id="CAH1399770.1"/>
    </source>
</evidence>
<sequence>MYYLQIELSKPVTAAPKGYCIVHYTEQVEVKESYMHEFVRSELQLCTHGFGYYNCWRDVKKQEPRIKTVPKSVTRTRTECCAGYKNTTVHENVFSCEPICDPPCIDGHCTMPGNCTCFQGFEHQDSNKCIPSCKPSCTNGLCTSPGHCECMQGYDYVNSSYCEPHCSSGCKNGVCHKPEDCLCNTGYKKNSSNPIECEPICDTECINATCTAYNVCTCLSGYGKHPAQDNVCKPICELECLHGDCTAPNTCTCHDGYSKNDSFSNICVPDCTNCLNGFCNLPNVCNCHQNYTYNEDGRCEPICNNCSNGTCIAPYDCECNNGYQPDNDGKCIPYCDSCDNGECVEPNVCNCFEGYQSSTWGCYPLCQYGCFAGTCVAPNNCSCEGYGRVEENVCFPLQQNGTNSSENITPERFVIDIMKISNSIDIYNLSLSTIYIKINCSYATTYNFSSNSESHFSNSIECSNIKSALGLYVLCIWNGFSSDIQNFYTDSLDSFIHELNETETEKHYSKLGMTVLFSRNMMSQDEHCYLCPSEKHLRTKMPSNFNISLVACDLEHLQNAVISYNWKGIEVIGLAILSALLLISLLLVIVFRKYLRRDYYGNSSCQIDQIALSLNQED</sequence>
<gene>
    <name evidence="3" type="ORF">NEZAVI_LOCUS9150</name>
</gene>
<dbReference type="PANTHER" id="PTHR24047:SF32">
    <property type="entry name" value="FI01909P-RELATED"/>
    <property type="match status" value="1"/>
</dbReference>
<feature type="domain" description="EGF-like" evidence="2">
    <location>
        <begin position="200"/>
        <end position="233"/>
    </location>
</feature>
<protein>
    <recommendedName>
        <fullName evidence="2">EGF-like domain-containing protein</fullName>
    </recommendedName>
</protein>
<dbReference type="EMBL" id="OV725080">
    <property type="protein sequence ID" value="CAH1399770.1"/>
    <property type="molecule type" value="Genomic_DNA"/>
</dbReference>
<dbReference type="InterPro" id="IPR000742">
    <property type="entry name" value="EGF"/>
</dbReference>
<dbReference type="Gene3D" id="2.10.25.10">
    <property type="entry name" value="Laminin"/>
    <property type="match status" value="8"/>
</dbReference>
<dbReference type="InterPro" id="IPR053255">
    <property type="entry name" value="EGF-like_domain"/>
</dbReference>
<keyword evidence="4" id="KW-1185">Reference proteome</keyword>
<dbReference type="Pfam" id="PF02363">
    <property type="entry name" value="C_tripleX"/>
    <property type="match status" value="8"/>
</dbReference>
<dbReference type="PANTHER" id="PTHR24047">
    <property type="entry name" value="FI01909P-RELATED"/>
    <property type="match status" value="1"/>
</dbReference>
<feature type="domain" description="EGF-like" evidence="2">
    <location>
        <begin position="270"/>
        <end position="300"/>
    </location>
</feature>
<dbReference type="SMART" id="SM00181">
    <property type="entry name" value="EGF"/>
    <property type="match status" value="8"/>
</dbReference>
<dbReference type="InterPro" id="IPR003341">
    <property type="entry name" value="Cys_rich_tripleX"/>
</dbReference>
<accession>A0A9P0HD52</accession>
<evidence type="ECO:0000313" key="4">
    <source>
        <dbReference type="Proteomes" id="UP001152798"/>
    </source>
</evidence>
<feature type="domain" description="EGF-like" evidence="2">
    <location>
        <begin position="334"/>
        <end position="363"/>
    </location>
</feature>
<organism evidence="3 4">
    <name type="scientific">Nezara viridula</name>
    <name type="common">Southern green stink bug</name>
    <name type="synonym">Cimex viridulus</name>
    <dbReference type="NCBI Taxonomy" id="85310"/>
    <lineage>
        <taxon>Eukaryota</taxon>
        <taxon>Metazoa</taxon>
        <taxon>Ecdysozoa</taxon>
        <taxon>Arthropoda</taxon>
        <taxon>Hexapoda</taxon>
        <taxon>Insecta</taxon>
        <taxon>Pterygota</taxon>
        <taxon>Neoptera</taxon>
        <taxon>Paraneoptera</taxon>
        <taxon>Hemiptera</taxon>
        <taxon>Heteroptera</taxon>
        <taxon>Panheteroptera</taxon>
        <taxon>Pentatomomorpha</taxon>
        <taxon>Pentatomoidea</taxon>
        <taxon>Pentatomidae</taxon>
        <taxon>Pentatominae</taxon>
        <taxon>Nezara</taxon>
    </lineage>
</organism>
<dbReference type="AlphaFoldDB" id="A0A9P0HD52"/>
<feature type="domain" description="EGF-like" evidence="2">
    <location>
        <begin position="302"/>
        <end position="332"/>
    </location>
</feature>
<keyword evidence="1" id="KW-0812">Transmembrane</keyword>
<feature type="domain" description="EGF-like" evidence="2">
    <location>
        <begin position="99"/>
        <end position="130"/>
    </location>
</feature>
<evidence type="ECO:0000259" key="2">
    <source>
        <dbReference type="SMART" id="SM00181"/>
    </source>
</evidence>
<name>A0A9P0HD52_NEZVI</name>
<keyword evidence="1" id="KW-0472">Membrane</keyword>
<reference evidence="3" key="1">
    <citation type="submission" date="2022-01" db="EMBL/GenBank/DDBJ databases">
        <authorList>
            <person name="King R."/>
        </authorList>
    </citation>
    <scope>NUCLEOTIDE SEQUENCE</scope>
</reference>
<feature type="domain" description="EGF-like" evidence="2">
    <location>
        <begin position="165"/>
        <end position="198"/>
    </location>
</feature>
<feature type="domain" description="EGF-like" evidence="2">
    <location>
        <begin position="235"/>
        <end position="268"/>
    </location>
</feature>
<keyword evidence="1" id="KW-1133">Transmembrane helix</keyword>
<evidence type="ECO:0000256" key="1">
    <source>
        <dbReference type="SAM" id="Phobius"/>
    </source>
</evidence>
<dbReference type="Proteomes" id="UP001152798">
    <property type="component" value="Chromosome 4"/>
</dbReference>
<proteinExistence type="predicted"/>
<feature type="transmembrane region" description="Helical" evidence="1">
    <location>
        <begin position="571"/>
        <end position="591"/>
    </location>
</feature>